<dbReference type="AlphaFoldDB" id="A0A975B0S5"/>
<protein>
    <submittedName>
        <fullName evidence="1">Uncharacterized protein</fullName>
    </submittedName>
</protein>
<accession>A0A975B0S5</accession>
<evidence type="ECO:0000313" key="2">
    <source>
        <dbReference type="Proteomes" id="UP000671852"/>
    </source>
</evidence>
<reference evidence="1" key="2">
    <citation type="submission" date="2021-04" db="EMBL/GenBank/DDBJ databases">
        <title>Isolation and characterization of a novel species of the genus Sulfurimonas.</title>
        <authorList>
            <person name="Fukui M."/>
        </authorList>
    </citation>
    <scope>NUCLEOTIDE SEQUENCE</scope>
    <source>
        <strain evidence="1">H1576</strain>
    </source>
</reference>
<dbReference type="Proteomes" id="UP000671852">
    <property type="component" value="Chromosome"/>
</dbReference>
<name>A0A975B0S5_9BACT</name>
<keyword evidence="2" id="KW-1185">Reference proteome</keyword>
<sequence length="119" mass="13905">MPLSKEEKNKEEINKFLKHNDIDPTDPMSYKNLYGTAYYVGESRKFAEPTRINFNILSSSDINVSLYEINDIEFVNAFKSKEQTFIFDEEHETLTITGNDTQKHNEDYKVVINSLFPDL</sequence>
<organism evidence="1 2">
    <name type="scientific">Sulfurimonas aquatica</name>
    <dbReference type="NCBI Taxonomy" id="2672570"/>
    <lineage>
        <taxon>Bacteria</taxon>
        <taxon>Pseudomonadati</taxon>
        <taxon>Campylobacterota</taxon>
        <taxon>Epsilonproteobacteria</taxon>
        <taxon>Campylobacterales</taxon>
        <taxon>Sulfurimonadaceae</taxon>
        <taxon>Sulfurimonas</taxon>
    </lineage>
</organism>
<evidence type="ECO:0000313" key="1">
    <source>
        <dbReference type="EMBL" id="QSZ42131.1"/>
    </source>
</evidence>
<dbReference type="KEGG" id="saqt:GJV85_08405"/>
<proteinExistence type="predicted"/>
<dbReference type="RefSeq" id="WP_207560946.1">
    <property type="nucleotide sequence ID" value="NZ_CP046072.1"/>
</dbReference>
<dbReference type="EMBL" id="CP046072">
    <property type="protein sequence ID" value="QSZ42131.1"/>
    <property type="molecule type" value="Genomic_DNA"/>
</dbReference>
<gene>
    <name evidence="1" type="ORF">GJV85_08405</name>
</gene>
<reference evidence="1" key="1">
    <citation type="submission" date="2019-11" db="EMBL/GenBank/DDBJ databases">
        <authorList>
            <person name="Kojima H."/>
        </authorList>
    </citation>
    <scope>NUCLEOTIDE SEQUENCE</scope>
    <source>
        <strain evidence="1">H1576</strain>
    </source>
</reference>